<evidence type="ECO:0000313" key="1">
    <source>
        <dbReference type="EMBL" id="ETA69335.1"/>
    </source>
</evidence>
<dbReference type="InterPro" id="IPR008978">
    <property type="entry name" value="HSP20-like_chaperone"/>
</dbReference>
<dbReference type="Proteomes" id="UP000019483">
    <property type="component" value="Unassembled WGS sequence"/>
</dbReference>
<gene>
    <name evidence="1" type="ORF">MettiDRAFT_2832</name>
</gene>
<name>W9DUL7_METTI</name>
<dbReference type="CDD" id="cd06464">
    <property type="entry name" value="ACD_sHsps-like"/>
    <property type="match status" value="1"/>
</dbReference>
<keyword evidence="2" id="KW-1185">Reference proteome</keyword>
<dbReference type="Gene3D" id="2.60.40.790">
    <property type="match status" value="1"/>
</dbReference>
<keyword evidence="1" id="KW-0346">Stress response</keyword>
<organism evidence="1 2">
    <name type="scientific">Methanolobus tindarius DSM 2278</name>
    <dbReference type="NCBI Taxonomy" id="1090322"/>
    <lineage>
        <taxon>Archaea</taxon>
        <taxon>Methanobacteriati</taxon>
        <taxon>Methanobacteriota</taxon>
        <taxon>Stenosarchaea group</taxon>
        <taxon>Methanomicrobia</taxon>
        <taxon>Methanosarcinales</taxon>
        <taxon>Methanosarcinaceae</taxon>
        <taxon>Methanolobus</taxon>
    </lineage>
</organism>
<dbReference type="STRING" id="1090322.MettiDRAFT_2832"/>
<proteinExistence type="predicted"/>
<dbReference type="AlphaFoldDB" id="W9DUL7"/>
<protein>
    <submittedName>
        <fullName evidence="1">Molecular chaperone (Small heat shock protein)</fullName>
    </submittedName>
</protein>
<sequence length="224" mass="25850">MEHTIIFKAAKFETQNIYTTCSHKLKQLRLHQAVKTDNCYLRIVRYEPRFRKRGIGMNDKDHYSGDDEAPDRITSIDELIEHIMEMFSDSITEEDGKTVIRGFTIIGQPGKKPTVFGFSGQHEYEDSDYEDDEREGDFYIFNQEPFIDIFETDDKLVVLADLGVEEKHVEYYPYCSHVEITVITKDTGYSRVVDLPCGVDPETMAASYKNGVLELTFELAADEE</sequence>
<accession>W9DUL7</accession>
<dbReference type="EMBL" id="AZAJ01000001">
    <property type="protein sequence ID" value="ETA69335.1"/>
    <property type="molecule type" value="Genomic_DNA"/>
</dbReference>
<evidence type="ECO:0000313" key="2">
    <source>
        <dbReference type="Proteomes" id="UP000019483"/>
    </source>
</evidence>
<comment type="caution">
    <text evidence="1">The sequence shown here is derived from an EMBL/GenBank/DDBJ whole genome shotgun (WGS) entry which is preliminary data.</text>
</comment>
<dbReference type="SUPFAM" id="SSF49764">
    <property type="entry name" value="HSP20-like chaperones"/>
    <property type="match status" value="1"/>
</dbReference>
<reference evidence="1 2" key="1">
    <citation type="submission" date="2013-08" db="EMBL/GenBank/DDBJ databases">
        <authorList>
            <consortium name="DOE Joint Genome Institute"/>
            <person name="Eisen J."/>
            <person name="Huntemann M."/>
            <person name="Han J."/>
            <person name="Chen A."/>
            <person name="Kyrpides N."/>
            <person name="Mavromatis K."/>
            <person name="Markowitz V."/>
            <person name="Palaniappan K."/>
            <person name="Ivanova N."/>
            <person name="Schaumberg A."/>
            <person name="Pati A."/>
            <person name="Liolios K."/>
            <person name="Nordberg H.P."/>
            <person name="Cantor M.N."/>
            <person name="Hua S.X."/>
            <person name="Woyke T."/>
        </authorList>
    </citation>
    <scope>NUCLEOTIDE SEQUENCE [LARGE SCALE GENOMIC DNA]</scope>
    <source>
        <strain evidence="1 2">DSM 2278</strain>
    </source>
</reference>